<evidence type="ECO:0000313" key="2">
    <source>
        <dbReference type="EMBL" id="KAK8970983.1"/>
    </source>
</evidence>
<dbReference type="PANTHER" id="PTHR34800">
    <property type="entry name" value="TETRAPYRROLE-BINDING PROTEIN, CHLOROPLASTIC"/>
    <property type="match status" value="1"/>
</dbReference>
<dbReference type="SUPFAM" id="SSF140869">
    <property type="entry name" value="GUN4-like"/>
    <property type="match status" value="1"/>
</dbReference>
<dbReference type="Pfam" id="PF05419">
    <property type="entry name" value="GUN4"/>
    <property type="match status" value="1"/>
</dbReference>
<dbReference type="Proteomes" id="UP001412067">
    <property type="component" value="Unassembled WGS sequence"/>
</dbReference>
<accession>A0ABR2N4D2</accession>
<evidence type="ECO:0000313" key="3">
    <source>
        <dbReference type="Proteomes" id="UP001412067"/>
    </source>
</evidence>
<dbReference type="EMBL" id="JBBWWR010000001">
    <property type="protein sequence ID" value="KAK8970983.1"/>
    <property type="molecule type" value="Genomic_DNA"/>
</dbReference>
<dbReference type="PANTHER" id="PTHR34800:SF1">
    <property type="entry name" value="TETRAPYRROLE-BINDING PROTEIN, CHLOROPLASTIC"/>
    <property type="match status" value="1"/>
</dbReference>
<evidence type="ECO:0000259" key="1">
    <source>
        <dbReference type="Pfam" id="PF05419"/>
    </source>
</evidence>
<gene>
    <name evidence="2" type="ORF">KSP40_PGU007497</name>
</gene>
<keyword evidence="3" id="KW-1185">Reference proteome</keyword>
<protein>
    <recommendedName>
        <fullName evidence="1">GUN4-like domain-containing protein</fullName>
    </recommendedName>
</protein>
<comment type="caution">
    <text evidence="2">The sequence shown here is derived from an EMBL/GenBank/DDBJ whole genome shotgun (WGS) entry which is preliminary data.</text>
</comment>
<feature type="domain" description="GUN4-like" evidence="1">
    <location>
        <begin position="63"/>
        <end position="211"/>
    </location>
</feature>
<reference evidence="2 3" key="1">
    <citation type="journal article" date="2022" name="Nat. Plants">
        <title>Genomes of leafy and leafless Platanthera orchids illuminate the evolution of mycoheterotrophy.</title>
        <authorList>
            <person name="Li M.H."/>
            <person name="Liu K.W."/>
            <person name="Li Z."/>
            <person name="Lu H.C."/>
            <person name="Ye Q.L."/>
            <person name="Zhang D."/>
            <person name="Wang J.Y."/>
            <person name="Li Y.F."/>
            <person name="Zhong Z.M."/>
            <person name="Liu X."/>
            <person name="Yu X."/>
            <person name="Liu D.K."/>
            <person name="Tu X.D."/>
            <person name="Liu B."/>
            <person name="Hao Y."/>
            <person name="Liao X.Y."/>
            <person name="Jiang Y.T."/>
            <person name="Sun W.H."/>
            <person name="Chen J."/>
            <person name="Chen Y.Q."/>
            <person name="Ai Y."/>
            <person name="Zhai J.W."/>
            <person name="Wu S.S."/>
            <person name="Zhou Z."/>
            <person name="Hsiao Y.Y."/>
            <person name="Wu W.L."/>
            <person name="Chen Y.Y."/>
            <person name="Lin Y.F."/>
            <person name="Hsu J.L."/>
            <person name="Li C.Y."/>
            <person name="Wang Z.W."/>
            <person name="Zhao X."/>
            <person name="Zhong W.Y."/>
            <person name="Ma X.K."/>
            <person name="Ma L."/>
            <person name="Huang J."/>
            <person name="Chen G.Z."/>
            <person name="Huang M.Z."/>
            <person name="Huang L."/>
            <person name="Peng D.H."/>
            <person name="Luo Y.B."/>
            <person name="Zou S.Q."/>
            <person name="Chen S.P."/>
            <person name="Lan S."/>
            <person name="Tsai W.C."/>
            <person name="Van de Peer Y."/>
            <person name="Liu Z.J."/>
        </authorList>
    </citation>
    <scope>NUCLEOTIDE SEQUENCE [LARGE SCALE GENOMIC DNA]</scope>
    <source>
        <strain evidence="2">Lor288</strain>
    </source>
</reference>
<dbReference type="InterPro" id="IPR037215">
    <property type="entry name" value="GUN4-like_sf"/>
</dbReference>
<organism evidence="2 3">
    <name type="scientific">Platanthera guangdongensis</name>
    <dbReference type="NCBI Taxonomy" id="2320717"/>
    <lineage>
        <taxon>Eukaryota</taxon>
        <taxon>Viridiplantae</taxon>
        <taxon>Streptophyta</taxon>
        <taxon>Embryophyta</taxon>
        <taxon>Tracheophyta</taxon>
        <taxon>Spermatophyta</taxon>
        <taxon>Magnoliopsida</taxon>
        <taxon>Liliopsida</taxon>
        <taxon>Asparagales</taxon>
        <taxon>Orchidaceae</taxon>
        <taxon>Orchidoideae</taxon>
        <taxon>Orchideae</taxon>
        <taxon>Orchidinae</taxon>
        <taxon>Platanthera</taxon>
    </lineage>
</organism>
<dbReference type="InterPro" id="IPR008629">
    <property type="entry name" value="GUN4-like"/>
</dbReference>
<proteinExistence type="predicted"/>
<dbReference type="Gene3D" id="1.25.40.620">
    <property type="match status" value="1"/>
</dbReference>
<dbReference type="Gene3D" id="1.10.10.1770">
    <property type="entry name" value="Gun4-like"/>
    <property type="match status" value="1"/>
</dbReference>
<sequence>MVNALLRVVDARTLLLISMAATSIQHSLHLPRLHSLHNLRHHHFHLSTSFSSSSSINLTLSTSTSTTTFDALEAHLDAADFRRADQETRHLLIALSGDAAQKRGYVFFSEVQFIAAGDLRAIDELWRRHSAGRFGYSVQRRLWEKARRDFTRFFVKAGWMRRMETEAEQFTYRAFPGEFNWELGDDTPEGHLPLTNALRGTQLLESILTHPAFESEEMPAMAVEEETGGLGRSKLLSSRRLKSEYYL</sequence>
<name>A0ABR2N4D2_9ASPA</name>